<evidence type="ECO:0000313" key="2">
    <source>
        <dbReference type="EMBL" id="KAH9326398.1"/>
    </source>
</evidence>
<dbReference type="AlphaFoldDB" id="A0AA38GQC3"/>
<accession>A0AA38GQC3</accession>
<evidence type="ECO:0000313" key="3">
    <source>
        <dbReference type="Proteomes" id="UP000824469"/>
    </source>
</evidence>
<sequence length="66" mass="6672">APIIVREEDFSEVGCGIVEVTAVLGIGKTIGQLVDMVGGREKGGTGVPPSSVARGEKNDANCSTKA</sequence>
<name>A0AA38GQC3_TAXCH</name>
<protein>
    <submittedName>
        <fullName evidence="2">Uncharacterized protein</fullName>
    </submittedName>
</protein>
<evidence type="ECO:0000256" key="1">
    <source>
        <dbReference type="SAM" id="MobiDB-lite"/>
    </source>
</evidence>
<organism evidence="2 3">
    <name type="scientific">Taxus chinensis</name>
    <name type="common">Chinese yew</name>
    <name type="synonym">Taxus wallichiana var. chinensis</name>
    <dbReference type="NCBI Taxonomy" id="29808"/>
    <lineage>
        <taxon>Eukaryota</taxon>
        <taxon>Viridiplantae</taxon>
        <taxon>Streptophyta</taxon>
        <taxon>Embryophyta</taxon>
        <taxon>Tracheophyta</taxon>
        <taxon>Spermatophyta</taxon>
        <taxon>Pinopsida</taxon>
        <taxon>Pinidae</taxon>
        <taxon>Conifers II</taxon>
        <taxon>Cupressales</taxon>
        <taxon>Taxaceae</taxon>
        <taxon>Taxus</taxon>
    </lineage>
</organism>
<comment type="caution">
    <text evidence="2">The sequence shown here is derived from an EMBL/GenBank/DDBJ whole genome shotgun (WGS) entry which is preliminary data.</text>
</comment>
<reference evidence="2 3" key="1">
    <citation type="journal article" date="2021" name="Nat. Plants">
        <title>The Taxus genome provides insights into paclitaxel biosynthesis.</title>
        <authorList>
            <person name="Xiong X."/>
            <person name="Gou J."/>
            <person name="Liao Q."/>
            <person name="Li Y."/>
            <person name="Zhou Q."/>
            <person name="Bi G."/>
            <person name="Li C."/>
            <person name="Du R."/>
            <person name="Wang X."/>
            <person name="Sun T."/>
            <person name="Guo L."/>
            <person name="Liang H."/>
            <person name="Lu P."/>
            <person name="Wu Y."/>
            <person name="Zhang Z."/>
            <person name="Ro D.K."/>
            <person name="Shang Y."/>
            <person name="Huang S."/>
            <person name="Yan J."/>
        </authorList>
    </citation>
    <scope>NUCLEOTIDE SEQUENCE [LARGE SCALE GENOMIC DNA]</scope>
    <source>
        <strain evidence="2">Ta-2019</strain>
    </source>
</reference>
<feature type="non-terminal residue" evidence="2">
    <location>
        <position position="1"/>
    </location>
</feature>
<proteinExistence type="predicted"/>
<gene>
    <name evidence="2" type="ORF">KI387_006576</name>
</gene>
<dbReference type="EMBL" id="JAHRHJ020000002">
    <property type="protein sequence ID" value="KAH9326398.1"/>
    <property type="molecule type" value="Genomic_DNA"/>
</dbReference>
<feature type="region of interest" description="Disordered" evidence="1">
    <location>
        <begin position="40"/>
        <end position="66"/>
    </location>
</feature>
<keyword evidence="3" id="KW-1185">Reference proteome</keyword>
<dbReference type="Proteomes" id="UP000824469">
    <property type="component" value="Unassembled WGS sequence"/>
</dbReference>